<keyword evidence="5" id="KW-0411">Iron-sulfur</keyword>
<dbReference type="InterPro" id="IPR023885">
    <property type="entry name" value="4Fe4S-binding_SPASM_dom"/>
</dbReference>
<dbReference type="GO" id="GO:0046872">
    <property type="term" value="F:metal ion binding"/>
    <property type="evidence" value="ECO:0007669"/>
    <property type="project" value="UniProtKB-KW"/>
</dbReference>
<dbReference type="PROSITE" id="PS51379">
    <property type="entry name" value="4FE4S_FER_2"/>
    <property type="match status" value="1"/>
</dbReference>
<comment type="similarity">
    <text evidence="6">Belongs to the radical SAM superfamily. Anaerobic sulfatase-maturating enzyme family.</text>
</comment>
<dbReference type="InterPro" id="IPR007197">
    <property type="entry name" value="rSAM"/>
</dbReference>
<keyword evidence="2" id="KW-0949">S-adenosyl-L-methionine</keyword>
<gene>
    <name evidence="9" type="ORF">DPC56_01150</name>
</gene>
<dbReference type="InterPro" id="IPR024018">
    <property type="entry name" value="CHP04083_rSAM"/>
</dbReference>
<evidence type="ECO:0000256" key="2">
    <source>
        <dbReference type="ARBA" id="ARBA00022691"/>
    </source>
</evidence>
<dbReference type="SFLD" id="SFLDG01384">
    <property type="entry name" value="thioether_bond_formation_requi"/>
    <property type="match status" value="1"/>
</dbReference>
<dbReference type="RefSeq" id="WP_112093224.1">
    <property type="nucleotide sequence ID" value="NZ_QLOE01000001.1"/>
</dbReference>
<dbReference type="InterPro" id="IPR058240">
    <property type="entry name" value="rSAM_sf"/>
</dbReference>
<dbReference type="SFLD" id="SFLDG01386">
    <property type="entry name" value="main_SPASM_domain-containing"/>
    <property type="match status" value="1"/>
</dbReference>
<evidence type="ECO:0000256" key="1">
    <source>
        <dbReference type="ARBA" id="ARBA00001966"/>
    </source>
</evidence>
<dbReference type="NCBIfam" id="TIGR04085">
    <property type="entry name" value="rSAM_more_4Fe4S"/>
    <property type="match status" value="1"/>
</dbReference>
<dbReference type="PANTHER" id="PTHR43273:SF3">
    <property type="entry name" value="ANAEROBIC SULFATASE-MATURATING ENZYME HOMOLOG ASLB-RELATED"/>
    <property type="match status" value="1"/>
</dbReference>
<dbReference type="SUPFAM" id="SSF102114">
    <property type="entry name" value="Radical SAM enzymes"/>
    <property type="match status" value="1"/>
</dbReference>
<dbReference type="SFLD" id="SFLDG01067">
    <property type="entry name" value="SPASM/twitch_domain_containing"/>
    <property type="match status" value="1"/>
</dbReference>
<proteinExistence type="inferred from homology"/>
<dbReference type="NCBIfam" id="TIGR04083">
    <property type="entry name" value="rSAM_pep_methan"/>
    <property type="match status" value="1"/>
</dbReference>
<evidence type="ECO:0000313" key="10">
    <source>
        <dbReference type="Proteomes" id="UP000249782"/>
    </source>
</evidence>
<sequence>MAFHVMIVPTMNCPSNCSYCWGVERDSTIMSIDIIKKIVSWLKGFRMEPVTFTFHGGEPLLAGYEFYKEALALLSSELAMLNPAFAIQTNLWLMDDRLAELFAKYNIPIGSSLDGPEEINDFQRGVGYFKKTMRGYKVARRHGLSVSFISTFTSYSINFKEEVFKFFLENGLNLKLHPALPSLKSEDPKEWSISAREYGELLVYLLDEYLSHFGEIEIKNLDHFAKSMFMRRGVVCTLADCVGNTFAVDPHGDIYPCYRFVEMKDYVMGNVEDNPSMDDLEESEALKRLRGWRRLVDRECSSCDYYRFCLGGCPYNAISIDDDGNMELDGVDHQCEAYKMIFGEMRRRVNRDFMVHGIEGGDKRARIIDLMLKEL</sequence>
<dbReference type="PROSITE" id="PS51918">
    <property type="entry name" value="RADICAL_SAM"/>
    <property type="match status" value="1"/>
</dbReference>
<dbReference type="EMBL" id="QLOE01000001">
    <property type="protein sequence ID" value="RAO79914.1"/>
    <property type="molecule type" value="Genomic_DNA"/>
</dbReference>
<dbReference type="PANTHER" id="PTHR43273">
    <property type="entry name" value="ANAEROBIC SULFATASE-MATURATING ENZYME HOMOLOG ASLB-RELATED"/>
    <property type="match status" value="1"/>
</dbReference>
<dbReference type="Pfam" id="PF13186">
    <property type="entry name" value="SPASM"/>
    <property type="match status" value="1"/>
</dbReference>
<evidence type="ECO:0000256" key="3">
    <source>
        <dbReference type="ARBA" id="ARBA00022723"/>
    </source>
</evidence>
<keyword evidence="3" id="KW-0479">Metal-binding</keyword>
<evidence type="ECO:0000259" key="8">
    <source>
        <dbReference type="PROSITE" id="PS51918"/>
    </source>
</evidence>
<dbReference type="Proteomes" id="UP000249782">
    <property type="component" value="Unassembled WGS sequence"/>
</dbReference>
<dbReference type="GO" id="GO:0051536">
    <property type="term" value="F:iron-sulfur cluster binding"/>
    <property type="evidence" value="ECO:0007669"/>
    <property type="project" value="UniProtKB-KW"/>
</dbReference>
<organism evidence="9 10">
    <name type="scientific">Methanothermobacter tenebrarum</name>
    <dbReference type="NCBI Taxonomy" id="680118"/>
    <lineage>
        <taxon>Archaea</taxon>
        <taxon>Methanobacteriati</taxon>
        <taxon>Methanobacteriota</taxon>
        <taxon>Methanomada group</taxon>
        <taxon>Methanobacteria</taxon>
        <taxon>Methanobacteriales</taxon>
        <taxon>Methanobacteriaceae</taxon>
        <taxon>Methanothermobacter</taxon>
    </lineage>
</organism>
<dbReference type="InterPro" id="IPR013785">
    <property type="entry name" value="Aldolase_TIM"/>
</dbReference>
<comment type="caution">
    <text evidence="9">The sequence shown here is derived from an EMBL/GenBank/DDBJ whole genome shotgun (WGS) entry which is preliminary data.</text>
</comment>
<dbReference type="SFLD" id="SFLDS00029">
    <property type="entry name" value="Radical_SAM"/>
    <property type="match status" value="1"/>
</dbReference>
<dbReference type="GO" id="GO:0016491">
    <property type="term" value="F:oxidoreductase activity"/>
    <property type="evidence" value="ECO:0007669"/>
    <property type="project" value="InterPro"/>
</dbReference>
<evidence type="ECO:0000256" key="6">
    <source>
        <dbReference type="ARBA" id="ARBA00023601"/>
    </source>
</evidence>
<dbReference type="InterPro" id="IPR023867">
    <property type="entry name" value="Sulphatase_maturase_rSAM"/>
</dbReference>
<dbReference type="SFLD" id="SFLDG01072">
    <property type="entry name" value="dehydrogenase_like"/>
    <property type="match status" value="1"/>
</dbReference>
<accession>A0A328PKN1</accession>
<dbReference type="CDD" id="cd01335">
    <property type="entry name" value="Radical_SAM"/>
    <property type="match status" value="1"/>
</dbReference>
<dbReference type="InterPro" id="IPR017896">
    <property type="entry name" value="4Fe4S_Fe-S-bd"/>
</dbReference>
<evidence type="ECO:0000256" key="5">
    <source>
        <dbReference type="ARBA" id="ARBA00023014"/>
    </source>
</evidence>
<dbReference type="Pfam" id="PF04055">
    <property type="entry name" value="Radical_SAM"/>
    <property type="match status" value="1"/>
</dbReference>
<evidence type="ECO:0000313" key="9">
    <source>
        <dbReference type="EMBL" id="RAO79914.1"/>
    </source>
</evidence>
<protein>
    <submittedName>
        <fullName evidence="9">TIGR04083 family peptide-modifying radical SAM enzyme</fullName>
    </submittedName>
</protein>
<keyword evidence="4" id="KW-0408">Iron</keyword>
<dbReference type="OrthoDB" id="5620at2157"/>
<dbReference type="AlphaFoldDB" id="A0A328PKN1"/>
<comment type="cofactor">
    <cofactor evidence="1">
        <name>[4Fe-4S] cluster</name>
        <dbReference type="ChEBI" id="CHEBI:49883"/>
    </cofactor>
</comment>
<reference evidence="9 10" key="1">
    <citation type="submission" date="2018-06" db="EMBL/GenBank/DDBJ databases">
        <title>Draft genome sequence of hyperthermophilic methanogen Methanothermobacter tenebrarum sp. MCM-B 1447.</title>
        <authorList>
            <person name="Pore S.D."/>
            <person name="Dagar S."/>
            <person name="Dhakephalkar P.K."/>
        </authorList>
    </citation>
    <scope>NUCLEOTIDE SEQUENCE [LARGE SCALE GENOMIC DNA]</scope>
    <source>
        <strain evidence="9 10">MCM B 1447</strain>
    </source>
</reference>
<keyword evidence="10" id="KW-1185">Reference proteome</keyword>
<feature type="domain" description="4Fe-4S ferredoxin-type" evidence="7">
    <location>
        <begin position="292"/>
        <end position="323"/>
    </location>
</feature>
<dbReference type="Gene3D" id="3.20.20.70">
    <property type="entry name" value="Aldolase class I"/>
    <property type="match status" value="1"/>
</dbReference>
<feature type="domain" description="Radical SAM core" evidence="8">
    <location>
        <begin position="1"/>
        <end position="211"/>
    </location>
</feature>
<evidence type="ECO:0000259" key="7">
    <source>
        <dbReference type="PROSITE" id="PS51379"/>
    </source>
</evidence>
<name>A0A328PKN1_9EURY</name>
<evidence type="ECO:0000256" key="4">
    <source>
        <dbReference type="ARBA" id="ARBA00023004"/>
    </source>
</evidence>